<dbReference type="EMBL" id="FQVF01000009">
    <property type="protein sequence ID" value="SHF59618.1"/>
    <property type="molecule type" value="Genomic_DNA"/>
</dbReference>
<name>A0A1M5CY11_9GAMM</name>
<dbReference type="AlphaFoldDB" id="A0A1M5CY11"/>
<organism evidence="2 3">
    <name type="scientific">Marinomonas polaris DSM 16579</name>
    <dbReference type="NCBI Taxonomy" id="1122206"/>
    <lineage>
        <taxon>Bacteria</taxon>
        <taxon>Pseudomonadati</taxon>
        <taxon>Pseudomonadota</taxon>
        <taxon>Gammaproteobacteria</taxon>
        <taxon>Oceanospirillales</taxon>
        <taxon>Oceanospirillaceae</taxon>
        <taxon>Marinomonas</taxon>
    </lineage>
</organism>
<dbReference type="STRING" id="1122206.SAMN02745753_02289"/>
<protein>
    <submittedName>
        <fullName evidence="2">Wobble nucleotide-excising tRNase</fullName>
    </submittedName>
</protein>
<evidence type="ECO:0000259" key="1">
    <source>
        <dbReference type="Pfam" id="PF13166"/>
    </source>
</evidence>
<dbReference type="Proteomes" id="UP000184517">
    <property type="component" value="Unassembled WGS sequence"/>
</dbReference>
<reference evidence="3" key="1">
    <citation type="submission" date="2016-11" db="EMBL/GenBank/DDBJ databases">
        <authorList>
            <person name="Varghese N."/>
            <person name="Submissions S."/>
        </authorList>
    </citation>
    <scope>NUCLEOTIDE SEQUENCE [LARGE SCALE GENOMIC DNA]</scope>
    <source>
        <strain evidence="3">DSM 16579</strain>
    </source>
</reference>
<dbReference type="SUPFAM" id="SSF52540">
    <property type="entry name" value="P-loop containing nucleoside triphosphate hydrolases"/>
    <property type="match status" value="1"/>
</dbReference>
<keyword evidence="3" id="KW-1185">Reference proteome</keyword>
<feature type="domain" description="Protein CR006 P-loop" evidence="1">
    <location>
        <begin position="11"/>
        <end position="645"/>
    </location>
</feature>
<dbReference type="PANTHER" id="PTHR32114">
    <property type="entry name" value="ABC TRANSPORTER ABCH.3"/>
    <property type="match status" value="1"/>
</dbReference>
<dbReference type="PANTHER" id="PTHR32114:SF2">
    <property type="entry name" value="ABC TRANSPORTER ABCH.3"/>
    <property type="match status" value="1"/>
</dbReference>
<proteinExistence type="predicted"/>
<gene>
    <name evidence="2" type="ORF">SAMN02745753_02289</name>
</gene>
<dbReference type="InterPro" id="IPR026866">
    <property type="entry name" value="CR006_AAA"/>
</dbReference>
<dbReference type="InterPro" id="IPR027417">
    <property type="entry name" value="P-loop_NTPase"/>
</dbReference>
<dbReference type="OrthoDB" id="9795565at2"/>
<evidence type="ECO:0000313" key="3">
    <source>
        <dbReference type="Proteomes" id="UP000184517"/>
    </source>
</evidence>
<dbReference type="Gene3D" id="3.40.50.300">
    <property type="entry name" value="P-loop containing nucleotide triphosphate hydrolases"/>
    <property type="match status" value="1"/>
</dbReference>
<dbReference type="Pfam" id="PF13166">
    <property type="entry name" value="AAA_13"/>
    <property type="match status" value="1"/>
</dbReference>
<dbReference type="RefSeq" id="WP_072839826.1">
    <property type="nucleotide sequence ID" value="NZ_FQVF01000009.1"/>
</dbReference>
<evidence type="ECO:0000313" key="2">
    <source>
        <dbReference type="EMBL" id="SHF59618.1"/>
    </source>
</evidence>
<accession>A0A1M5CY11</accession>
<sequence>MLERIQMIDNVGNYSGANAGSITFTDVNIIYGENRNGKSTLCDIFYSLSLNDPQFILDRKSILPNRNAAQIQQRVELKFEGQRQAVRFINAVWDSQPPENSKLYIFDHSFIHRNVMTGAIYSRDNSTNMSGFILGENAAQFEALEARNQQLRVDRRTLASYKAQLIAHELGDFNTFIASPKPIKTLQELDTEIHTSKFTQQTLATQIANINQVTRRPNLENILSFHSIDDKVQRINDFLALSMENVHEASKSVVTAHKSHVANNSSFDGWTAKGLTHLIEDCPFCGQTLGNEAHSLIESYRTAFDDTFQRFIATTKTSATQLQRETLLEISLNALTQQHERNLAALDSYPEEAIKAQLDERNFATQLNDKFEDINVTLQELNASLAETIQIVRASLTEKYDTPYNLINPINFSALQFRLQTFNDTVTEYAAITIATNEILINFKGAQDATALLNIMRQEEQNEVAITNERKRLHLDTECTEYIDLKNQIDVLQAQYDMDKTSLEQAQEVFLDTYFTEINTLFRAIGSSDFNISRKINRGGARTVYDLKVTFKGQVINNSKLHCLFSESDRRALALCIFLAKIHRLSDEDKRKAILVMDDPVTSFDNERISSILRILFALKPSIKQMIITTHYKGMASAVMKKFNEAQALKIIQTAQGSSFIQSTKVEMTATAHDERYMEIMDFVNLRTQDNKITKLRPFIEDEMRQRYRLPLSGMNLTERDSFNDCIEALKNNSQIDDAVAVLLHDYRTTLNLPAHELTSWSLEDSRSYAKGMMDFIYNRL</sequence>